<evidence type="ECO:0000313" key="2">
    <source>
        <dbReference type="EMBL" id="TQL66033.1"/>
    </source>
</evidence>
<feature type="domain" description="M23ase beta-sheet core" evidence="1">
    <location>
        <begin position="115"/>
        <end position="179"/>
    </location>
</feature>
<dbReference type="AlphaFoldDB" id="A0A543A0B2"/>
<protein>
    <submittedName>
        <fullName evidence="2">Peptidase M23-like protein</fullName>
    </submittedName>
</protein>
<dbReference type="InterPro" id="IPR011055">
    <property type="entry name" value="Dup_hybrid_motif"/>
</dbReference>
<dbReference type="Pfam" id="PF01551">
    <property type="entry name" value="Peptidase_M23"/>
    <property type="match status" value="1"/>
</dbReference>
<name>A0A543A0B2_9MICC</name>
<keyword evidence="3" id="KW-1185">Reference proteome</keyword>
<dbReference type="SUPFAM" id="SSF51261">
    <property type="entry name" value="Duplicated hybrid motif"/>
    <property type="match status" value="1"/>
</dbReference>
<sequence>MSPGEPLNITYPFHGRWQVRNSPANRVPSHGTAVFGLSYAIDFVPVDDEGRSASFTLGSLIQSEPPESFTGFGRPILSPVDGLVVGVHDAEVDHHAYRGFASIGYALTQRRRAGAGWLVLAGNHVFIQTVHVTGTVVVALCHLQQGSAEVTVGQRVESGQSIGRCGNSGNSTEPHLHLHAVDSLDILRANAVPIQFDGTVPHNGIIVERH</sequence>
<dbReference type="EMBL" id="VFOU01000004">
    <property type="protein sequence ID" value="TQL66033.1"/>
    <property type="molecule type" value="Genomic_DNA"/>
</dbReference>
<dbReference type="Gene3D" id="2.70.70.10">
    <property type="entry name" value="Glucose Permease (Domain IIA)"/>
    <property type="match status" value="1"/>
</dbReference>
<reference evidence="2 3" key="1">
    <citation type="submission" date="2019-06" db="EMBL/GenBank/DDBJ databases">
        <title>Sequencing the genomes of 1000 actinobacteria strains.</title>
        <authorList>
            <person name="Klenk H.-P."/>
        </authorList>
    </citation>
    <scope>NUCLEOTIDE SEQUENCE [LARGE SCALE GENOMIC DNA]</scope>
    <source>
        <strain evidence="2 3">DSM 24083</strain>
    </source>
</reference>
<evidence type="ECO:0000313" key="3">
    <source>
        <dbReference type="Proteomes" id="UP000319746"/>
    </source>
</evidence>
<dbReference type="GO" id="GO:0004222">
    <property type="term" value="F:metalloendopeptidase activity"/>
    <property type="evidence" value="ECO:0007669"/>
    <property type="project" value="TreeGrafter"/>
</dbReference>
<dbReference type="PANTHER" id="PTHR21666:SF270">
    <property type="entry name" value="MUREIN HYDROLASE ACTIVATOR ENVC"/>
    <property type="match status" value="1"/>
</dbReference>
<dbReference type="InterPro" id="IPR050570">
    <property type="entry name" value="Cell_wall_metabolism_enzyme"/>
</dbReference>
<evidence type="ECO:0000259" key="1">
    <source>
        <dbReference type="Pfam" id="PF01551"/>
    </source>
</evidence>
<dbReference type="PANTHER" id="PTHR21666">
    <property type="entry name" value="PEPTIDASE-RELATED"/>
    <property type="match status" value="1"/>
</dbReference>
<dbReference type="Proteomes" id="UP000319746">
    <property type="component" value="Unassembled WGS sequence"/>
</dbReference>
<gene>
    <name evidence="2" type="ORF">FB556_2512</name>
</gene>
<dbReference type="OrthoDB" id="9809488at2"/>
<organism evidence="2 3">
    <name type="scientific">Enteractinococcus coprophilus</name>
    <dbReference type="NCBI Taxonomy" id="1027633"/>
    <lineage>
        <taxon>Bacteria</taxon>
        <taxon>Bacillati</taxon>
        <taxon>Actinomycetota</taxon>
        <taxon>Actinomycetes</taxon>
        <taxon>Micrococcales</taxon>
        <taxon>Micrococcaceae</taxon>
    </lineage>
</organism>
<dbReference type="InterPro" id="IPR016047">
    <property type="entry name" value="M23ase_b-sheet_dom"/>
</dbReference>
<dbReference type="CDD" id="cd12797">
    <property type="entry name" value="M23_peptidase"/>
    <property type="match status" value="1"/>
</dbReference>
<accession>A0A543A0B2</accession>
<proteinExistence type="predicted"/>
<comment type="caution">
    <text evidence="2">The sequence shown here is derived from an EMBL/GenBank/DDBJ whole genome shotgun (WGS) entry which is preliminary data.</text>
</comment>
<dbReference type="RefSeq" id="WP_141868139.1">
    <property type="nucleotide sequence ID" value="NZ_BAABAN010000017.1"/>
</dbReference>